<feature type="non-terminal residue" evidence="1">
    <location>
        <position position="1"/>
    </location>
</feature>
<dbReference type="GO" id="GO:0008168">
    <property type="term" value="F:methyltransferase activity"/>
    <property type="evidence" value="ECO:0007669"/>
    <property type="project" value="InterPro"/>
</dbReference>
<dbReference type="Proteomes" id="UP000218627">
    <property type="component" value="Unassembled WGS sequence"/>
</dbReference>
<dbReference type="SUPFAM" id="SSF53790">
    <property type="entry name" value="Tetrapyrrole methylase"/>
    <property type="match status" value="1"/>
</dbReference>
<name>A0A285P223_9AQUI</name>
<protein>
    <recommendedName>
        <fullName evidence="3">Uroporphyrinogen-III C-methyltransferase</fullName>
    </recommendedName>
</protein>
<keyword evidence="2" id="KW-1185">Reference proteome</keyword>
<proteinExistence type="predicted"/>
<dbReference type="Gene3D" id="3.30.950.10">
    <property type="entry name" value="Methyltransferase, Cobalt-precorrin-4 Transmethylase, Domain 2"/>
    <property type="match status" value="1"/>
</dbReference>
<dbReference type="AlphaFoldDB" id="A0A285P223"/>
<accession>A0A285P223</accession>
<evidence type="ECO:0000313" key="2">
    <source>
        <dbReference type="Proteomes" id="UP000218627"/>
    </source>
</evidence>
<gene>
    <name evidence="1" type="ORF">SAMN06265353_1024</name>
</gene>
<sequence>PVAFIERGTTHEQRTLISSLLEVSQSPPEVNPPAVMVVGKVVKLSFYLKVLGKYNYNLNLCTILQRNK</sequence>
<evidence type="ECO:0008006" key="3">
    <source>
        <dbReference type="Google" id="ProtNLM"/>
    </source>
</evidence>
<dbReference type="EMBL" id="OBEN01000004">
    <property type="protein sequence ID" value="SNZ14206.1"/>
    <property type="molecule type" value="Genomic_DNA"/>
</dbReference>
<dbReference type="InterPro" id="IPR035996">
    <property type="entry name" value="4pyrrol_Methylase_sf"/>
</dbReference>
<evidence type="ECO:0000313" key="1">
    <source>
        <dbReference type="EMBL" id="SNZ14206.1"/>
    </source>
</evidence>
<dbReference type="InterPro" id="IPR014776">
    <property type="entry name" value="4pyrrole_Mease_sub2"/>
</dbReference>
<reference evidence="2" key="1">
    <citation type="submission" date="2017-09" db="EMBL/GenBank/DDBJ databases">
        <authorList>
            <person name="Varghese N."/>
            <person name="Submissions S."/>
        </authorList>
    </citation>
    <scope>NUCLEOTIDE SEQUENCE [LARGE SCALE GENOMIC DNA]</scope>
    <source>
        <strain evidence="2">DSM 2913</strain>
    </source>
</reference>
<organism evidence="1 2">
    <name type="scientific">Hydrogenobacter hydrogenophilus</name>
    <dbReference type="NCBI Taxonomy" id="35835"/>
    <lineage>
        <taxon>Bacteria</taxon>
        <taxon>Pseudomonadati</taxon>
        <taxon>Aquificota</taxon>
        <taxon>Aquificia</taxon>
        <taxon>Aquificales</taxon>
        <taxon>Aquificaceae</taxon>
        <taxon>Hydrogenobacter</taxon>
    </lineage>
</organism>